<evidence type="ECO:0000313" key="1">
    <source>
        <dbReference type="EMBL" id="KAH7644607.1"/>
    </source>
</evidence>
<organism evidence="1">
    <name type="scientific">Dermatophagoides farinae</name>
    <name type="common">American house dust mite</name>
    <dbReference type="NCBI Taxonomy" id="6954"/>
    <lineage>
        <taxon>Eukaryota</taxon>
        <taxon>Metazoa</taxon>
        <taxon>Ecdysozoa</taxon>
        <taxon>Arthropoda</taxon>
        <taxon>Chelicerata</taxon>
        <taxon>Arachnida</taxon>
        <taxon>Acari</taxon>
        <taxon>Acariformes</taxon>
        <taxon>Sarcoptiformes</taxon>
        <taxon>Astigmata</taxon>
        <taxon>Psoroptidia</taxon>
        <taxon>Analgoidea</taxon>
        <taxon>Pyroglyphidae</taxon>
        <taxon>Dermatophagoidinae</taxon>
        <taxon>Dermatophagoides</taxon>
    </lineage>
</organism>
<reference evidence="1" key="2">
    <citation type="journal article" date="2021" name="World Allergy Organ. J.">
        <title>Chromosome-level assembly of Dermatophagoides farinae genome and transcriptome reveals two novel allergens Der f 37 and Der f 39.</title>
        <authorList>
            <person name="Chen J."/>
            <person name="Cai Z."/>
            <person name="Fan D."/>
            <person name="Hu J."/>
            <person name="Hou Y."/>
            <person name="He Y."/>
            <person name="Zhang Z."/>
            <person name="Zhao Z."/>
            <person name="Gao P."/>
            <person name="Hu W."/>
            <person name="Sun J."/>
            <person name="Li J."/>
            <person name="Ji K."/>
        </authorList>
    </citation>
    <scope>NUCLEOTIDE SEQUENCE</scope>
    <source>
        <strain evidence="1">JKM2019</strain>
    </source>
</reference>
<gene>
    <name evidence="1" type="ORF">HUG17_0145</name>
</gene>
<name>A0A9D4P6H0_DERFA</name>
<accession>A0A9D4P6H0</accession>
<dbReference type="Proteomes" id="UP000828236">
    <property type="component" value="Unassembled WGS sequence"/>
</dbReference>
<reference evidence="1" key="1">
    <citation type="submission" date="2020-06" db="EMBL/GenBank/DDBJ databases">
        <authorList>
            <person name="Ji K."/>
            <person name="Li J."/>
        </authorList>
    </citation>
    <scope>NUCLEOTIDE SEQUENCE</scope>
    <source>
        <strain evidence="1">JKM2019</strain>
        <tissue evidence="1">Whole body</tissue>
    </source>
</reference>
<sequence>MTIFSNPPPSGWWGIQIPENYFYSVPFRDRRILQNIRFYVRRGMAYTLGGEELNNFLRYVTIAEHPADLVVNTDHEHPIATFVEMTVTTPTRNYPIFNGYNLNVEHPNNVTVSQIECRFVIRYTPTEINFQVFDPDEELDHGDNI</sequence>
<dbReference type="AlphaFoldDB" id="A0A9D4P6H0"/>
<proteinExistence type="predicted"/>
<comment type="caution">
    <text evidence="1">The sequence shown here is derived from an EMBL/GenBank/DDBJ whole genome shotgun (WGS) entry which is preliminary data.</text>
</comment>
<protein>
    <submittedName>
        <fullName evidence="1">Uncharacterized protein</fullName>
    </submittedName>
</protein>
<dbReference type="EMBL" id="SDOV01000001">
    <property type="protein sequence ID" value="KAH7644607.1"/>
    <property type="molecule type" value="Genomic_DNA"/>
</dbReference>